<dbReference type="FunFam" id="1.10.1670.10:FF:000005">
    <property type="entry name" value="N-glycosylase/DNA lyase OGG1"/>
    <property type="match status" value="1"/>
</dbReference>
<reference evidence="16" key="2">
    <citation type="journal article" date="2023" name="BMC Genomics">
        <title>Pest status, molecular evolution, and epigenetic factors derived from the genome assembly of Frankliniella fusca, a thysanopteran phytovirus vector.</title>
        <authorList>
            <person name="Catto M.A."/>
            <person name="Labadie P.E."/>
            <person name="Jacobson A.L."/>
            <person name="Kennedy G.G."/>
            <person name="Srinivasan R."/>
            <person name="Hunt B.G."/>
        </authorList>
    </citation>
    <scope>NUCLEOTIDE SEQUENCE</scope>
    <source>
        <strain evidence="16">PL_HMW_Pooled</strain>
    </source>
</reference>
<evidence type="ECO:0000256" key="4">
    <source>
        <dbReference type="ARBA" id="ARBA00022763"/>
    </source>
</evidence>
<dbReference type="Gene3D" id="1.10.1670.10">
    <property type="entry name" value="Helix-hairpin-Helix base-excision DNA repair enzymes (C-terminal)"/>
    <property type="match status" value="1"/>
</dbReference>
<dbReference type="AlphaFoldDB" id="A0AAE1H055"/>
<evidence type="ECO:0000256" key="9">
    <source>
        <dbReference type="ARBA" id="ARBA00023268"/>
    </source>
</evidence>
<dbReference type="GO" id="GO:0140078">
    <property type="term" value="F:class I DNA-(apurinic or apyrimidinic site) endonuclease activity"/>
    <property type="evidence" value="ECO:0007669"/>
    <property type="project" value="UniProtKB-EC"/>
</dbReference>
<keyword evidence="10" id="KW-0326">Glycosidase</keyword>
<dbReference type="Gene3D" id="3.30.310.40">
    <property type="match status" value="1"/>
</dbReference>
<feature type="region of interest" description="Disordered" evidence="14">
    <location>
        <begin position="71"/>
        <end position="93"/>
    </location>
</feature>
<comment type="subcellular location">
    <subcellularLocation>
        <location evidence="1">Nucleus</location>
    </subcellularLocation>
</comment>
<dbReference type="SMART" id="SM00478">
    <property type="entry name" value="ENDO3c"/>
    <property type="match status" value="1"/>
</dbReference>
<keyword evidence="6" id="KW-0234">DNA repair</keyword>
<dbReference type="FunFam" id="1.10.340.30:FF:000006">
    <property type="entry name" value="N-glycosylase/DNA lyase isoform X2"/>
    <property type="match status" value="1"/>
</dbReference>
<evidence type="ECO:0000256" key="3">
    <source>
        <dbReference type="ARBA" id="ARBA00012720"/>
    </source>
</evidence>
<keyword evidence="8" id="KW-0539">Nucleus</keyword>
<dbReference type="Proteomes" id="UP001219518">
    <property type="component" value="Unassembled WGS sequence"/>
</dbReference>
<dbReference type="SUPFAM" id="SSF48150">
    <property type="entry name" value="DNA-glycosylase"/>
    <property type="match status" value="1"/>
</dbReference>
<accession>A0AAE1H055</accession>
<feature type="domain" description="HhH-GPD" evidence="15">
    <location>
        <begin position="150"/>
        <end position="316"/>
    </location>
</feature>
<dbReference type="InterPro" id="IPR012904">
    <property type="entry name" value="OGG_N"/>
</dbReference>
<keyword evidence="7 16" id="KW-0456">Lyase</keyword>
<dbReference type="GO" id="GO:0006289">
    <property type="term" value="P:nucleotide-excision repair"/>
    <property type="evidence" value="ECO:0007669"/>
    <property type="project" value="InterPro"/>
</dbReference>
<dbReference type="SUPFAM" id="SSF55945">
    <property type="entry name" value="TATA-box binding protein-like"/>
    <property type="match status" value="1"/>
</dbReference>
<dbReference type="InterPro" id="IPR023170">
    <property type="entry name" value="HhH_base_excis_C"/>
</dbReference>
<dbReference type="GO" id="GO:0003684">
    <property type="term" value="F:damaged DNA binding"/>
    <property type="evidence" value="ECO:0007669"/>
    <property type="project" value="InterPro"/>
</dbReference>
<comment type="function">
    <text evidence="11">DNA repair enzyme that incises DNA at 8-oxoG residues. Excises 7,8-dihydro-8-oxoguanine and 2,6-diamino-4-hydroxy-5-N-methylformamidopyrimidine (FAPY) from damaged DNA. Has a beta-lyase activity that nicks DNA 3' to the lesion.</text>
</comment>
<keyword evidence="4" id="KW-0227">DNA damage</keyword>
<sequence length="365" mass="41956">MAVWRTLECSCKDLQLLLTLSGGQCFRWHKNEDGEWTGVFAQRIWTLKQTDDNILYQVQYAVTSNAKESKTAKRQKAVESHKKNESRTRNGNSVDDEKILRNYFRLDTPLDELYSKWSEKDPNFKEIAAKFYGVRMLRQHPVENIFSFICSSNNNISRISSMVEKMCLLYGSEVGKKNNQVYYAFPDVDQLADPSVEQDLRKAGFGYRAKFIQKSAAMILSQGGQSWLESLQDKPYEEAKSALMELPGIGAKVADCICLMSLDHLEAIPVDTHVWQISCRYLPHLQKYKSVTERVYNEIGDYFRALYGPYAGWAHTVLFCADLKMFQEKTQVSKRKASKAQGKEEIGAELKRKKGKKMLQEKVTD</sequence>
<evidence type="ECO:0000256" key="12">
    <source>
        <dbReference type="ARBA" id="ARBA00044632"/>
    </source>
</evidence>
<evidence type="ECO:0000256" key="10">
    <source>
        <dbReference type="ARBA" id="ARBA00023295"/>
    </source>
</evidence>
<dbReference type="InterPro" id="IPR052054">
    <property type="entry name" value="Oxidative_DNA_repair_enzyme"/>
</dbReference>
<reference evidence="16" key="1">
    <citation type="submission" date="2021-07" db="EMBL/GenBank/DDBJ databases">
        <authorList>
            <person name="Catto M.A."/>
            <person name="Jacobson A."/>
            <person name="Kennedy G."/>
            <person name="Labadie P."/>
            <person name="Hunt B.G."/>
            <person name="Srinivasan R."/>
        </authorList>
    </citation>
    <scope>NUCLEOTIDE SEQUENCE</scope>
    <source>
        <strain evidence="16">PL_HMW_Pooled</strain>
        <tissue evidence="16">Head</tissue>
    </source>
</reference>
<feature type="region of interest" description="Disordered" evidence="14">
    <location>
        <begin position="334"/>
        <end position="365"/>
    </location>
</feature>
<evidence type="ECO:0000259" key="15">
    <source>
        <dbReference type="SMART" id="SM00478"/>
    </source>
</evidence>
<dbReference type="InterPro" id="IPR011257">
    <property type="entry name" value="DNA_glycosylase"/>
</dbReference>
<dbReference type="Pfam" id="PF00730">
    <property type="entry name" value="HhH-GPD"/>
    <property type="match status" value="1"/>
</dbReference>
<dbReference type="EC" id="4.2.99.18" evidence="3"/>
<organism evidence="16 17">
    <name type="scientific">Frankliniella fusca</name>
    <dbReference type="NCBI Taxonomy" id="407009"/>
    <lineage>
        <taxon>Eukaryota</taxon>
        <taxon>Metazoa</taxon>
        <taxon>Ecdysozoa</taxon>
        <taxon>Arthropoda</taxon>
        <taxon>Hexapoda</taxon>
        <taxon>Insecta</taxon>
        <taxon>Pterygota</taxon>
        <taxon>Neoptera</taxon>
        <taxon>Paraneoptera</taxon>
        <taxon>Thysanoptera</taxon>
        <taxon>Terebrantia</taxon>
        <taxon>Thripoidea</taxon>
        <taxon>Thripidae</taxon>
        <taxon>Frankliniella</taxon>
    </lineage>
</organism>
<evidence type="ECO:0000256" key="8">
    <source>
        <dbReference type="ARBA" id="ARBA00023242"/>
    </source>
</evidence>
<gene>
    <name evidence="16" type="ORF">KUF71_021628</name>
</gene>
<feature type="compositionally biased region" description="Basic and acidic residues" evidence="14">
    <location>
        <begin position="341"/>
        <end position="350"/>
    </location>
</feature>
<keyword evidence="17" id="KW-1185">Reference proteome</keyword>
<comment type="similarity">
    <text evidence="2">Belongs to the type-1 OGG1 family.</text>
</comment>
<evidence type="ECO:0000313" key="16">
    <source>
        <dbReference type="EMBL" id="KAK3912058.1"/>
    </source>
</evidence>
<dbReference type="Pfam" id="PF07934">
    <property type="entry name" value="OGG_N"/>
    <property type="match status" value="1"/>
</dbReference>
<evidence type="ECO:0000256" key="14">
    <source>
        <dbReference type="SAM" id="MobiDB-lite"/>
    </source>
</evidence>
<evidence type="ECO:0000256" key="11">
    <source>
        <dbReference type="ARBA" id="ARBA00025652"/>
    </source>
</evidence>
<protein>
    <recommendedName>
        <fullName evidence="13">N-glycosylase/DNA lyase</fullName>
        <ecNumber evidence="3">4.2.99.18</ecNumber>
    </recommendedName>
</protein>
<evidence type="ECO:0000256" key="13">
    <source>
        <dbReference type="ARBA" id="ARBA00073127"/>
    </source>
</evidence>
<evidence type="ECO:0000256" key="7">
    <source>
        <dbReference type="ARBA" id="ARBA00023239"/>
    </source>
</evidence>
<evidence type="ECO:0000256" key="1">
    <source>
        <dbReference type="ARBA" id="ARBA00004123"/>
    </source>
</evidence>
<dbReference type="GO" id="GO:0006285">
    <property type="term" value="P:base-excision repair, AP site formation"/>
    <property type="evidence" value="ECO:0007669"/>
    <property type="project" value="TreeGrafter"/>
</dbReference>
<dbReference type="InterPro" id="IPR003265">
    <property type="entry name" value="HhH-GPD_domain"/>
</dbReference>
<dbReference type="EMBL" id="JAHWGI010000289">
    <property type="protein sequence ID" value="KAK3912058.1"/>
    <property type="molecule type" value="Genomic_DNA"/>
</dbReference>
<dbReference type="PANTHER" id="PTHR10242:SF2">
    <property type="entry name" value="N-GLYCOSYLASE_DNA LYASE"/>
    <property type="match status" value="1"/>
</dbReference>
<dbReference type="Gene3D" id="1.10.340.30">
    <property type="entry name" value="Hypothetical protein, domain 2"/>
    <property type="match status" value="1"/>
</dbReference>
<dbReference type="PANTHER" id="PTHR10242">
    <property type="entry name" value="8-OXOGUANINE DNA GLYCOSYLASE"/>
    <property type="match status" value="1"/>
</dbReference>
<dbReference type="CDD" id="cd00056">
    <property type="entry name" value="ENDO3c"/>
    <property type="match status" value="1"/>
</dbReference>
<dbReference type="GO" id="GO:0034039">
    <property type="term" value="F:8-oxo-7,8-dihydroguanine DNA N-glycosylase activity"/>
    <property type="evidence" value="ECO:0007669"/>
    <property type="project" value="TreeGrafter"/>
</dbReference>
<comment type="caution">
    <text evidence="16">The sequence shown here is derived from an EMBL/GenBank/DDBJ whole genome shotgun (WGS) entry which is preliminary data.</text>
</comment>
<evidence type="ECO:0000313" key="17">
    <source>
        <dbReference type="Proteomes" id="UP001219518"/>
    </source>
</evidence>
<evidence type="ECO:0000256" key="6">
    <source>
        <dbReference type="ARBA" id="ARBA00023204"/>
    </source>
</evidence>
<comment type="catalytic activity">
    <reaction evidence="12">
        <text>2'-deoxyribonucleotide-(2'-deoxyribose 5'-phosphate)-2'-deoxyribonucleotide-DNA = a 3'-end 2'-deoxyribonucleotide-(2,3-dehydro-2,3-deoxyribose 5'-phosphate)-DNA + a 5'-end 5'-phospho-2'-deoxyribonucleoside-DNA + H(+)</text>
        <dbReference type="Rhea" id="RHEA:66592"/>
        <dbReference type="Rhea" id="RHEA-COMP:13180"/>
        <dbReference type="Rhea" id="RHEA-COMP:16897"/>
        <dbReference type="Rhea" id="RHEA-COMP:17067"/>
        <dbReference type="ChEBI" id="CHEBI:15378"/>
        <dbReference type="ChEBI" id="CHEBI:136412"/>
        <dbReference type="ChEBI" id="CHEBI:157695"/>
        <dbReference type="ChEBI" id="CHEBI:167181"/>
        <dbReference type="EC" id="4.2.99.18"/>
    </reaction>
</comment>
<feature type="compositionally biased region" description="Basic and acidic residues" evidence="14">
    <location>
        <begin position="71"/>
        <end position="88"/>
    </location>
</feature>
<dbReference type="GO" id="GO:0005634">
    <property type="term" value="C:nucleus"/>
    <property type="evidence" value="ECO:0007669"/>
    <property type="project" value="UniProtKB-SubCell"/>
</dbReference>
<evidence type="ECO:0000256" key="2">
    <source>
        <dbReference type="ARBA" id="ARBA00010679"/>
    </source>
</evidence>
<evidence type="ECO:0000256" key="5">
    <source>
        <dbReference type="ARBA" id="ARBA00022801"/>
    </source>
</evidence>
<keyword evidence="9" id="KW-0511">Multifunctional enzyme</keyword>
<name>A0AAE1H055_9NEOP</name>
<keyword evidence="5" id="KW-0378">Hydrolase</keyword>
<proteinExistence type="inferred from homology"/>